<sequence length="95" mass="10779">RDHQIILATHDLVNYLQLPSLTCLAHLIFNNKHVGKIVAKSSHEGKTLIDRIITFLNRDKRVEIQLASARCISYLNRTGILSDDDPKVIYKALPC</sequence>
<dbReference type="EMBL" id="CP045894">
    <property type="protein sequence ID" value="QQP54969.1"/>
    <property type="molecule type" value="Genomic_DNA"/>
</dbReference>
<feature type="non-terminal residue" evidence="1">
    <location>
        <position position="1"/>
    </location>
</feature>
<protein>
    <submittedName>
        <fullName evidence="1">Uncharacterized protein</fullName>
    </submittedName>
</protein>
<dbReference type="OrthoDB" id="5559898at2759"/>
<keyword evidence="2" id="KW-1185">Reference proteome</keyword>
<evidence type="ECO:0000313" key="1">
    <source>
        <dbReference type="EMBL" id="QQP54969.1"/>
    </source>
</evidence>
<feature type="non-terminal residue" evidence="1">
    <location>
        <position position="95"/>
    </location>
</feature>
<name>A0A7T8KFI6_CALRO</name>
<evidence type="ECO:0000313" key="2">
    <source>
        <dbReference type="Proteomes" id="UP000595437"/>
    </source>
</evidence>
<dbReference type="Proteomes" id="UP000595437">
    <property type="component" value="Chromosome 5"/>
</dbReference>
<accession>A0A7T8KFI6</accession>
<dbReference type="AlphaFoldDB" id="A0A7T8KFI6"/>
<proteinExistence type="predicted"/>
<reference evidence="2" key="1">
    <citation type="submission" date="2021-01" db="EMBL/GenBank/DDBJ databases">
        <title>Caligus Genome Assembly.</title>
        <authorList>
            <person name="Gallardo-Escarate C."/>
        </authorList>
    </citation>
    <scope>NUCLEOTIDE SEQUENCE [LARGE SCALE GENOMIC DNA]</scope>
</reference>
<organism evidence="1 2">
    <name type="scientific">Caligus rogercresseyi</name>
    <name type="common">Sea louse</name>
    <dbReference type="NCBI Taxonomy" id="217165"/>
    <lineage>
        <taxon>Eukaryota</taxon>
        <taxon>Metazoa</taxon>
        <taxon>Ecdysozoa</taxon>
        <taxon>Arthropoda</taxon>
        <taxon>Crustacea</taxon>
        <taxon>Multicrustacea</taxon>
        <taxon>Hexanauplia</taxon>
        <taxon>Copepoda</taxon>
        <taxon>Siphonostomatoida</taxon>
        <taxon>Caligidae</taxon>
        <taxon>Caligus</taxon>
    </lineage>
</organism>
<gene>
    <name evidence="1" type="ORF">FKW44_007979</name>
</gene>